<accession>A0A7C0ZH23</accession>
<dbReference type="AlphaFoldDB" id="A0A7C0ZH23"/>
<dbReference type="PANTHER" id="PTHR43236">
    <property type="entry name" value="ANTITOXIN HIGA1"/>
    <property type="match status" value="1"/>
</dbReference>
<evidence type="ECO:0000259" key="1">
    <source>
        <dbReference type="Pfam" id="PF06114"/>
    </source>
</evidence>
<dbReference type="Gene3D" id="1.10.10.2910">
    <property type="match status" value="1"/>
</dbReference>
<comment type="caution">
    <text evidence="2">The sequence shown here is derived from an EMBL/GenBank/DDBJ whole genome shotgun (WGS) entry which is preliminary data.</text>
</comment>
<proteinExistence type="predicted"/>
<feature type="non-terminal residue" evidence="2">
    <location>
        <position position="1"/>
    </location>
</feature>
<dbReference type="PANTHER" id="PTHR43236:SF1">
    <property type="entry name" value="BLL7220 PROTEIN"/>
    <property type="match status" value="1"/>
</dbReference>
<gene>
    <name evidence="2" type="ORF">ENF18_02885</name>
</gene>
<protein>
    <submittedName>
        <fullName evidence="2">ImmA/IrrE family metallo-endopeptidase</fullName>
    </submittedName>
</protein>
<dbReference type="Pfam" id="PF06114">
    <property type="entry name" value="Peptidase_M78"/>
    <property type="match status" value="1"/>
</dbReference>
<feature type="domain" description="IrrE N-terminal-like" evidence="1">
    <location>
        <begin position="2"/>
        <end position="102"/>
    </location>
</feature>
<evidence type="ECO:0000313" key="2">
    <source>
        <dbReference type="EMBL" id="HDI82723.1"/>
    </source>
</evidence>
<name>A0A7C0ZH23_UNCW3</name>
<reference evidence="2" key="1">
    <citation type="journal article" date="2020" name="mSystems">
        <title>Genome- and Community-Level Interaction Insights into Carbon Utilization and Element Cycling Functions of Hydrothermarchaeota in Hydrothermal Sediment.</title>
        <authorList>
            <person name="Zhou Z."/>
            <person name="Liu Y."/>
            <person name="Xu W."/>
            <person name="Pan J."/>
            <person name="Luo Z.H."/>
            <person name="Li M."/>
        </authorList>
    </citation>
    <scope>NUCLEOTIDE SEQUENCE [LARGE SCALE GENOMIC DNA]</scope>
    <source>
        <strain evidence="2">HyVt-102</strain>
    </source>
</reference>
<dbReference type="EMBL" id="DQWE01000134">
    <property type="protein sequence ID" value="HDI82723.1"/>
    <property type="molecule type" value="Genomic_DNA"/>
</dbReference>
<sequence>AILYNWNDTPARKPFTLAHELGHLVLSTGEDMTVDRKISDGSTEHKEIQESMVNDFASAFLMPETTYRYYWYNIVGTIPTRMHINILKDIFNVSYSAALYRAVQIDLINFDTYHHLKLKRTGRFYRQGDFNLKEALPQRFVYLLLRALADGKYTKEEVKKRLRLTKRELERIISSE</sequence>
<organism evidence="2">
    <name type="scientific">candidate division WOR-3 bacterium</name>
    <dbReference type="NCBI Taxonomy" id="2052148"/>
    <lineage>
        <taxon>Bacteria</taxon>
        <taxon>Bacteria division WOR-3</taxon>
    </lineage>
</organism>
<dbReference type="InterPro" id="IPR052345">
    <property type="entry name" value="Rad_response_metalloprotease"/>
</dbReference>
<dbReference type="InterPro" id="IPR010359">
    <property type="entry name" value="IrrE_HExxH"/>
</dbReference>
<dbReference type="Proteomes" id="UP000885847">
    <property type="component" value="Unassembled WGS sequence"/>
</dbReference>